<dbReference type="EMBL" id="QWET01000002">
    <property type="protein sequence ID" value="RIH66491.1"/>
    <property type="molecule type" value="Genomic_DNA"/>
</dbReference>
<dbReference type="SUPFAM" id="SSF55073">
    <property type="entry name" value="Nucleotide cyclase"/>
    <property type="match status" value="1"/>
</dbReference>
<dbReference type="Proteomes" id="UP000266441">
    <property type="component" value="Unassembled WGS sequence"/>
</dbReference>
<evidence type="ECO:0000256" key="2">
    <source>
        <dbReference type="ARBA" id="ARBA00022475"/>
    </source>
</evidence>
<evidence type="ECO:0000259" key="5">
    <source>
        <dbReference type="PROSITE" id="PS50125"/>
    </source>
</evidence>
<proteinExistence type="predicted"/>
<evidence type="ECO:0000256" key="4">
    <source>
        <dbReference type="SAM" id="Phobius"/>
    </source>
</evidence>
<feature type="transmembrane region" description="Helical" evidence="4">
    <location>
        <begin position="128"/>
        <end position="147"/>
    </location>
</feature>
<dbReference type="Gene3D" id="3.30.70.1230">
    <property type="entry name" value="Nucleotide cyclase"/>
    <property type="match status" value="1"/>
</dbReference>
<evidence type="ECO:0000313" key="8">
    <source>
        <dbReference type="Proteomes" id="UP000266441"/>
    </source>
</evidence>
<keyword evidence="2" id="KW-1003">Cell membrane</keyword>
<organism evidence="7 8">
    <name type="scientific">Mariniphaga sediminis</name>
    <dbReference type="NCBI Taxonomy" id="1628158"/>
    <lineage>
        <taxon>Bacteria</taxon>
        <taxon>Pseudomonadati</taxon>
        <taxon>Bacteroidota</taxon>
        <taxon>Bacteroidia</taxon>
        <taxon>Marinilabiliales</taxon>
        <taxon>Prolixibacteraceae</taxon>
        <taxon>Mariniphaga</taxon>
    </lineage>
</organism>
<dbReference type="InterPro" id="IPR029787">
    <property type="entry name" value="Nucleotide_cyclase"/>
</dbReference>
<evidence type="ECO:0000313" key="6">
    <source>
        <dbReference type="EMBL" id="RIH64212.1"/>
    </source>
</evidence>
<sequence>MKVGSKMSFFPPPENSNELFNAEIAGSERLRALILIGMLGLEAILLMVIYFFYSNRYLSLFNSHIAIYAILIFAVLIIIYESVVHYFIRKKVRVFFHHRNVFGYLNAFSEITLLTLLFIFIVEHSGQIVILQAPATLTYFLFIVLSTLRLDFRLSFFTGALAAFEFVAVSVYYSTVFSTQPTDYFHPDLTGMQYLGQGIILLISGIAAGFVADVIKKKIRVSWEHIKEKNEVIDLFGQQISPQIAGSILQKKDELSGTRKNVCVMFLDIRNFTPFVEGHSPEEVVAYLNSLFHFMIDSVQRNNGVINQFLGDGFMATFGAPVSEGNVAQNAVLASIDILQKVRQENKAGNIPDTKIGIGLHYGEAVIGNIGSAVRKQYSITGNVVIMASRIEQLNKRWHSQLIISGEIFRELEEGIKAVFMPREPVRVKGIRLPVLLYVFNEKCKNQEQEKNRM</sequence>
<dbReference type="SMART" id="SM00044">
    <property type="entry name" value="CYCc"/>
    <property type="match status" value="1"/>
</dbReference>
<dbReference type="Pfam" id="PF00211">
    <property type="entry name" value="Guanylate_cyc"/>
    <property type="match status" value="1"/>
</dbReference>
<dbReference type="OrthoDB" id="341967at2"/>
<gene>
    <name evidence="7" type="ORF">D1164_02455</name>
    <name evidence="6" type="ORF">D1164_15405</name>
</gene>
<feature type="transmembrane region" description="Helical" evidence="4">
    <location>
        <begin position="194"/>
        <end position="215"/>
    </location>
</feature>
<name>A0A399D709_9BACT</name>
<keyword evidence="8" id="KW-1185">Reference proteome</keyword>
<accession>A0A399D709</accession>
<dbReference type="GO" id="GO:0006171">
    <property type="term" value="P:cAMP biosynthetic process"/>
    <property type="evidence" value="ECO:0007669"/>
    <property type="project" value="TreeGrafter"/>
</dbReference>
<evidence type="ECO:0000256" key="1">
    <source>
        <dbReference type="ARBA" id="ARBA00004651"/>
    </source>
</evidence>
<reference evidence="7 8" key="1">
    <citation type="journal article" date="2015" name="Int. J. Syst. Evol. Microbiol.">
        <title>Mariniphaga sediminis sp. nov., isolated from coastal sediment.</title>
        <authorList>
            <person name="Wang F.Q."/>
            <person name="Shen Q.Y."/>
            <person name="Chen G.J."/>
            <person name="Du Z.J."/>
        </authorList>
    </citation>
    <scope>NUCLEOTIDE SEQUENCE [LARGE SCALE GENOMIC DNA]</scope>
    <source>
        <strain evidence="7 8">SY21</strain>
    </source>
</reference>
<dbReference type="PROSITE" id="PS50125">
    <property type="entry name" value="GUANYLATE_CYCLASE_2"/>
    <property type="match status" value="1"/>
</dbReference>
<dbReference type="RefSeq" id="WP_119348365.1">
    <property type="nucleotide sequence ID" value="NZ_QWET01000002.1"/>
</dbReference>
<dbReference type="CDD" id="cd07302">
    <property type="entry name" value="CHD"/>
    <property type="match status" value="1"/>
</dbReference>
<keyword evidence="4" id="KW-0812">Transmembrane</keyword>
<dbReference type="PANTHER" id="PTHR43081">
    <property type="entry name" value="ADENYLATE CYCLASE, TERMINAL-DIFFERENTIATION SPECIFIC-RELATED"/>
    <property type="match status" value="1"/>
</dbReference>
<keyword evidence="3 4" id="KW-0472">Membrane</keyword>
<dbReference type="GO" id="GO:0005886">
    <property type="term" value="C:plasma membrane"/>
    <property type="evidence" value="ECO:0007669"/>
    <property type="project" value="UniProtKB-SubCell"/>
</dbReference>
<comment type="subcellular location">
    <subcellularLocation>
        <location evidence="1">Cell membrane</location>
        <topology evidence="1">Multi-pass membrane protein</topology>
    </subcellularLocation>
</comment>
<dbReference type="PANTHER" id="PTHR43081:SF17">
    <property type="entry name" value="BLL5647 PROTEIN"/>
    <property type="match status" value="1"/>
</dbReference>
<evidence type="ECO:0000313" key="7">
    <source>
        <dbReference type="EMBL" id="RIH66491.1"/>
    </source>
</evidence>
<dbReference type="GO" id="GO:0035556">
    <property type="term" value="P:intracellular signal transduction"/>
    <property type="evidence" value="ECO:0007669"/>
    <property type="project" value="InterPro"/>
</dbReference>
<feature type="transmembrane region" description="Helical" evidence="4">
    <location>
        <begin position="65"/>
        <end position="88"/>
    </location>
</feature>
<evidence type="ECO:0000256" key="3">
    <source>
        <dbReference type="ARBA" id="ARBA00023136"/>
    </source>
</evidence>
<reference evidence="7" key="2">
    <citation type="submission" date="2018-08" db="EMBL/GenBank/DDBJ databases">
        <authorList>
            <person name="Ferrada E.E."/>
            <person name="Latorre B.A."/>
        </authorList>
    </citation>
    <scope>NUCLEOTIDE SEQUENCE</scope>
    <source>
        <strain evidence="7">SY21</strain>
    </source>
</reference>
<feature type="transmembrane region" description="Helical" evidence="4">
    <location>
        <begin position="32"/>
        <end position="53"/>
    </location>
</feature>
<feature type="transmembrane region" description="Helical" evidence="4">
    <location>
        <begin position="154"/>
        <end position="174"/>
    </location>
</feature>
<keyword evidence="4" id="KW-1133">Transmembrane helix</keyword>
<feature type="transmembrane region" description="Helical" evidence="4">
    <location>
        <begin position="100"/>
        <end position="122"/>
    </location>
</feature>
<dbReference type="AlphaFoldDB" id="A0A399D709"/>
<protein>
    <submittedName>
        <fullName evidence="7">Adenylate/guanylate cyclase domain-containing protein</fullName>
    </submittedName>
</protein>
<dbReference type="GO" id="GO:0004016">
    <property type="term" value="F:adenylate cyclase activity"/>
    <property type="evidence" value="ECO:0007669"/>
    <property type="project" value="UniProtKB-ARBA"/>
</dbReference>
<dbReference type="InterPro" id="IPR050697">
    <property type="entry name" value="Adenylyl/Guanylyl_Cyclase_3/4"/>
</dbReference>
<dbReference type="InterPro" id="IPR001054">
    <property type="entry name" value="A/G_cyclase"/>
</dbReference>
<dbReference type="EMBL" id="QWET01000012">
    <property type="protein sequence ID" value="RIH64212.1"/>
    <property type="molecule type" value="Genomic_DNA"/>
</dbReference>
<comment type="caution">
    <text evidence="7">The sequence shown here is derived from an EMBL/GenBank/DDBJ whole genome shotgun (WGS) entry which is preliminary data.</text>
</comment>
<feature type="domain" description="Guanylate cyclase" evidence="5">
    <location>
        <begin position="263"/>
        <end position="392"/>
    </location>
</feature>